<protein>
    <recommendedName>
        <fullName evidence="3">Methyltransferase FkbM domain-containing protein</fullName>
    </recommendedName>
</protein>
<evidence type="ECO:0008006" key="3">
    <source>
        <dbReference type="Google" id="ProtNLM"/>
    </source>
</evidence>
<dbReference type="InterPro" id="IPR029044">
    <property type="entry name" value="Nucleotide-diphossugar_trans"/>
</dbReference>
<dbReference type="SUPFAM" id="SSF53335">
    <property type="entry name" value="S-adenosyl-L-methionine-dependent methyltransferases"/>
    <property type="match status" value="1"/>
</dbReference>
<evidence type="ECO:0000313" key="2">
    <source>
        <dbReference type="Proteomes" id="UP000613740"/>
    </source>
</evidence>
<dbReference type="EMBL" id="JAEHOD010000009">
    <property type="protein sequence ID" value="KAG2450929.1"/>
    <property type="molecule type" value="Genomic_DNA"/>
</dbReference>
<dbReference type="Pfam" id="PF03314">
    <property type="entry name" value="DUF273"/>
    <property type="match status" value="1"/>
</dbReference>
<dbReference type="OrthoDB" id="10006218at2759"/>
<dbReference type="InterPro" id="IPR029063">
    <property type="entry name" value="SAM-dependent_MTases_sf"/>
</dbReference>
<name>A0A835WN90_9CHLO</name>
<gene>
    <name evidence="1" type="ORF">HYH02_004202</name>
</gene>
<organism evidence="1 2">
    <name type="scientific">Chlamydomonas schloesseri</name>
    <dbReference type="NCBI Taxonomy" id="2026947"/>
    <lineage>
        <taxon>Eukaryota</taxon>
        <taxon>Viridiplantae</taxon>
        <taxon>Chlorophyta</taxon>
        <taxon>core chlorophytes</taxon>
        <taxon>Chlorophyceae</taxon>
        <taxon>CS clade</taxon>
        <taxon>Chlamydomonadales</taxon>
        <taxon>Chlamydomonadaceae</taxon>
        <taxon>Chlamydomonas</taxon>
    </lineage>
</organism>
<accession>A0A835WN90</accession>
<dbReference type="Gene3D" id="3.40.50.150">
    <property type="entry name" value="Vaccinia Virus protein VP39"/>
    <property type="match status" value="1"/>
</dbReference>
<dbReference type="Proteomes" id="UP000613740">
    <property type="component" value="Unassembled WGS sequence"/>
</dbReference>
<dbReference type="InterPro" id="IPR004988">
    <property type="entry name" value="DUF273"/>
</dbReference>
<dbReference type="Gene3D" id="3.90.550.10">
    <property type="entry name" value="Spore Coat Polysaccharide Biosynthesis Protein SpsA, Chain A"/>
    <property type="match status" value="1"/>
</dbReference>
<reference evidence="1" key="1">
    <citation type="journal article" date="2020" name="bioRxiv">
        <title>Comparative genomics of Chlamydomonas.</title>
        <authorList>
            <person name="Craig R.J."/>
            <person name="Hasan A.R."/>
            <person name="Ness R.W."/>
            <person name="Keightley P.D."/>
        </authorList>
    </citation>
    <scope>NUCLEOTIDE SEQUENCE</scope>
    <source>
        <strain evidence="1">CCAP 11/173</strain>
    </source>
</reference>
<dbReference type="AlphaFoldDB" id="A0A835WN90"/>
<dbReference type="PANTHER" id="PTHR44843:SF2">
    <property type="entry name" value="METHYLTRANSFERASE"/>
    <property type="match status" value="1"/>
</dbReference>
<evidence type="ECO:0000313" key="1">
    <source>
        <dbReference type="EMBL" id="KAG2450929.1"/>
    </source>
</evidence>
<keyword evidence="2" id="KW-1185">Reference proteome</keyword>
<sequence>MYAQAMPTTLFDSPWPVANSHFDPRVSLPRLPRLGIVTTISHEFVQKHGREVAALNCYAALHGYGFHLEVLNPLPDRHLFQGRLQYLLKYLPLYQWVVQLDADVIPLNYHRPMAELLDDSVAIMVVDRENGEAMSSYMVKNSVAGREFVEQQLALSTGKASGANYDNGDLHEVLLQRVLAVAPEPDKARVAEVIKLRNTNYDAFIPAFREQLDKYRDKLPHIRVQRVGWGHIRSYEAGAHNLADKNVAHLTHALETDYLGHGKALDKHVSDDEVLCRVSKDMRKSRFFTGRVLRRHLQALSNKGGPWAWHPLCWDGDKNACNPQLSGQRPSPVRTQFDAHFVDHLPRAVMRASSRNVYVDLGARGGESVRLFYETFPNAKAFESFAFEADKKFTQQPYMQIAKQFGVHVNFISAAAWVTDTDNLVFGVYDHASSLFKTSYNDLQGEEGSGNKNVERIKGVDLGRFLKDTFTQDDFVIVKMDVELSEFPLILHLVKTGGIHNIDVLLLECHSHELTGLDQEVTEDTCRLLMEYVSWFGVDIVRWNTGHIPGDWSRRYNDFMDKW</sequence>
<proteinExistence type="predicted"/>
<comment type="caution">
    <text evidence="1">The sequence shown here is derived from an EMBL/GenBank/DDBJ whole genome shotgun (WGS) entry which is preliminary data.</text>
</comment>
<dbReference type="PANTHER" id="PTHR44843">
    <property type="entry name" value="METHYLTRANSFERASE"/>
    <property type="match status" value="1"/>
</dbReference>